<dbReference type="GO" id="GO:0103118">
    <property type="term" value="F:UDP-3-O-[(3R)-3-hydroxyacyl]-glucosamine N-acyltransferase activity"/>
    <property type="evidence" value="ECO:0007669"/>
    <property type="project" value="UniProtKB-EC"/>
</dbReference>
<evidence type="ECO:0000313" key="10">
    <source>
        <dbReference type="Proteomes" id="UP001165395"/>
    </source>
</evidence>
<comment type="catalytic activity">
    <reaction evidence="7">
        <text>a UDP-3-O-[(3R)-3-hydroxyacyl]-alpha-D-glucosamine + a (3R)-hydroxyacyl-[ACP] = a UDP-2-N,3-O-bis[(3R)-3-hydroxyacyl]-alpha-D-glucosamine + holo-[ACP] + H(+)</text>
        <dbReference type="Rhea" id="RHEA:53836"/>
        <dbReference type="Rhea" id="RHEA-COMP:9685"/>
        <dbReference type="Rhea" id="RHEA-COMP:9945"/>
        <dbReference type="ChEBI" id="CHEBI:15378"/>
        <dbReference type="ChEBI" id="CHEBI:64479"/>
        <dbReference type="ChEBI" id="CHEBI:78827"/>
        <dbReference type="ChEBI" id="CHEBI:137740"/>
        <dbReference type="ChEBI" id="CHEBI:137748"/>
        <dbReference type="EC" id="2.3.1.191"/>
    </reaction>
</comment>
<dbReference type="HAMAP" id="MF_00523">
    <property type="entry name" value="LpxD"/>
    <property type="match status" value="1"/>
</dbReference>
<evidence type="ECO:0000313" key="9">
    <source>
        <dbReference type="EMBL" id="MCB6183602.1"/>
    </source>
</evidence>
<dbReference type="InterPro" id="IPR011004">
    <property type="entry name" value="Trimer_LpxA-like_sf"/>
</dbReference>
<dbReference type="InterPro" id="IPR020573">
    <property type="entry name" value="UDP_GlcNAc_AcTrfase_non-rep"/>
</dbReference>
<keyword evidence="3 7" id="KW-0808">Transferase</keyword>
<dbReference type="EMBL" id="JAJBZT010000004">
    <property type="protein sequence ID" value="MCB6183602.1"/>
    <property type="molecule type" value="Genomic_DNA"/>
</dbReference>
<proteinExistence type="inferred from homology"/>
<comment type="function">
    <text evidence="7">Catalyzes the N-acylation of UDP-3-O-acylglucosamine using 3-hydroxyacyl-ACP as the acyl donor. Is involved in the biosynthesis of lipid A, a phosphorylated glycolipid that anchors the lipopolysaccharide to the outer membrane of the cell.</text>
</comment>
<dbReference type="Pfam" id="PF14602">
    <property type="entry name" value="Hexapep_2"/>
    <property type="match status" value="1"/>
</dbReference>
<dbReference type="InterPro" id="IPR001451">
    <property type="entry name" value="Hexapep"/>
</dbReference>
<comment type="subunit">
    <text evidence="7">Homotrimer.</text>
</comment>
<reference evidence="9" key="1">
    <citation type="submission" date="2021-10" db="EMBL/GenBank/DDBJ databases">
        <title>The complete genome sequence of Leeia sp. TBRC 13508.</title>
        <authorList>
            <person name="Charoenyingcharoen P."/>
            <person name="Yukphan P."/>
        </authorList>
    </citation>
    <scope>NUCLEOTIDE SEQUENCE</scope>
    <source>
        <strain evidence="9">TBRC 13508</strain>
    </source>
</reference>
<name>A0ABS8D611_9NEIS</name>
<keyword evidence="6 7" id="KW-0012">Acyltransferase</keyword>
<keyword evidence="4 7" id="KW-0677">Repeat</keyword>
<sequence length="338" mass="35458">MKLSEIVRQLGGQLAGEDVDVIQVAPLDIATVGQIAFLSNRKYTSQVSTTKAAAVILPENVDVDYAGPRIISANPYLYFAKVSTLLNPIPEVKPGIHPTAYIASTAKVSPLAEIGAFTSIEDGAVIAAGVVVASHCHVGANVVVQQQTRIKPNVTIYEGCQIGERVIVHSGVVIGSDGFGIANDQGRWVKIPQIGRVIIGNDVEIGANSTIDRGAMADTVIEDGVKLDNQIQVAHNVVIGAHTAIAGCVGIAGSAKIGKYCTIGGGAIVLGHLSIADRVNISAGTLITKSIKKPGTYTGIFPFDEHDVSIKHAVQIRQLGRLADRVAVVEKLIKQEKS</sequence>
<dbReference type="EC" id="2.3.1.191" evidence="7"/>
<dbReference type="Pfam" id="PF00132">
    <property type="entry name" value="Hexapep"/>
    <property type="match status" value="1"/>
</dbReference>
<evidence type="ECO:0000256" key="2">
    <source>
        <dbReference type="ARBA" id="ARBA00022556"/>
    </source>
</evidence>
<dbReference type="RefSeq" id="WP_227180383.1">
    <property type="nucleotide sequence ID" value="NZ_JAJBZT010000004.1"/>
</dbReference>
<dbReference type="NCBIfam" id="TIGR01853">
    <property type="entry name" value="lipid_A_lpxD"/>
    <property type="match status" value="1"/>
</dbReference>
<dbReference type="Gene3D" id="2.160.10.10">
    <property type="entry name" value="Hexapeptide repeat proteins"/>
    <property type="match status" value="1"/>
</dbReference>
<feature type="active site" description="Proton acceptor" evidence="7">
    <location>
        <position position="235"/>
    </location>
</feature>
<accession>A0ABS8D611</accession>
<keyword evidence="10" id="KW-1185">Reference proteome</keyword>
<keyword evidence="2 7" id="KW-0441">Lipid A biosynthesis</keyword>
<organism evidence="9 10">
    <name type="scientific">Leeia speluncae</name>
    <dbReference type="NCBI Taxonomy" id="2884804"/>
    <lineage>
        <taxon>Bacteria</taxon>
        <taxon>Pseudomonadati</taxon>
        <taxon>Pseudomonadota</taxon>
        <taxon>Betaproteobacteria</taxon>
        <taxon>Neisseriales</taxon>
        <taxon>Leeiaceae</taxon>
        <taxon>Leeia</taxon>
    </lineage>
</organism>
<dbReference type="Proteomes" id="UP001165395">
    <property type="component" value="Unassembled WGS sequence"/>
</dbReference>
<keyword evidence="1 7" id="KW-0444">Lipid biosynthesis</keyword>
<evidence type="ECO:0000256" key="6">
    <source>
        <dbReference type="ARBA" id="ARBA00023315"/>
    </source>
</evidence>
<protein>
    <recommendedName>
        <fullName evidence="7">UDP-3-O-acylglucosamine N-acyltransferase</fullName>
        <ecNumber evidence="7">2.3.1.191</ecNumber>
    </recommendedName>
</protein>
<dbReference type="SUPFAM" id="SSF51161">
    <property type="entry name" value="Trimeric LpxA-like enzymes"/>
    <property type="match status" value="1"/>
</dbReference>
<feature type="domain" description="UDP-3-O-[3-hydroxymyristoyl] glucosamine N-acyltransferase non-repeat region" evidence="8">
    <location>
        <begin position="18"/>
        <end position="85"/>
    </location>
</feature>
<dbReference type="NCBIfam" id="NF002060">
    <property type="entry name" value="PRK00892.1"/>
    <property type="match status" value="1"/>
</dbReference>
<evidence type="ECO:0000259" key="8">
    <source>
        <dbReference type="Pfam" id="PF04613"/>
    </source>
</evidence>
<evidence type="ECO:0000256" key="7">
    <source>
        <dbReference type="HAMAP-Rule" id="MF_00523"/>
    </source>
</evidence>
<dbReference type="Gene3D" id="3.40.1390.10">
    <property type="entry name" value="MurE/MurF, N-terminal domain"/>
    <property type="match status" value="1"/>
</dbReference>
<dbReference type="Pfam" id="PF04613">
    <property type="entry name" value="LpxD"/>
    <property type="match status" value="1"/>
</dbReference>
<evidence type="ECO:0000256" key="4">
    <source>
        <dbReference type="ARBA" id="ARBA00022737"/>
    </source>
</evidence>
<comment type="caution">
    <text evidence="9">The sequence shown here is derived from an EMBL/GenBank/DDBJ whole genome shotgun (WGS) entry which is preliminary data.</text>
</comment>
<keyword evidence="5 7" id="KW-0443">Lipid metabolism</keyword>
<evidence type="ECO:0000256" key="5">
    <source>
        <dbReference type="ARBA" id="ARBA00023098"/>
    </source>
</evidence>
<gene>
    <name evidence="7 9" type="primary">lpxD</name>
    <name evidence="9" type="ORF">LIN78_08580</name>
</gene>
<comment type="similarity">
    <text evidence="7">Belongs to the transferase hexapeptide repeat family. LpxD subfamily.</text>
</comment>
<evidence type="ECO:0000256" key="1">
    <source>
        <dbReference type="ARBA" id="ARBA00022516"/>
    </source>
</evidence>
<dbReference type="CDD" id="cd03352">
    <property type="entry name" value="LbH_LpxD"/>
    <property type="match status" value="1"/>
</dbReference>
<dbReference type="PANTHER" id="PTHR43378:SF2">
    <property type="entry name" value="UDP-3-O-ACYLGLUCOSAMINE N-ACYLTRANSFERASE 1, MITOCHONDRIAL-RELATED"/>
    <property type="match status" value="1"/>
</dbReference>
<dbReference type="PANTHER" id="PTHR43378">
    <property type="entry name" value="UDP-3-O-ACYLGLUCOSAMINE N-ACYLTRANSFERASE"/>
    <property type="match status" value="1"/>
</dbReference>
<dbReference type="InterPro" id="IPR007691">
    <property type="entry name" value="LpxD"/>
</dbReference>
<evidence type="ECO:0000256" key="3">
    <source>
        <dbReference type="ARBA" id="ARBA00022679"/>
    </source>
</evidence>
<comment type="pathway">
    <text evidence="7">Bacterial outer membrane biogenesis; LPS lipid A biosynthesis.</text>
</comment>